<organism evidence="3 4">
    <name type="scientific">Mycena belliarum</name>
    <dbReference type="NCBI Taxonomy" id="1033014"/>
    <lineage>
        <taxon>Eukaryota</taxon>
        <taxon>Fungi</taxon>
        <taxon>Dikarya</taxon>
        <taxon>Basidiomycota</taxon>
        <taxon>Agaricomycotina</taxon>
        <taxon>Agaricomycetes</taxon>
        <taxon>Agaricomycetidae</taxon>
        <taxon>Agaricales</taxon>
        <taxon>Marasmiineae</taxon>
        <taxon>Mycenaceae</taxon>
        <taxon>Mycena</taxon>
    </lineage>
</organism>
<name>A0AAD6XTT7_9AGAR</name>
<proteinExistence type="predicted"/>
<protein>
    <submittedName>
        <fullName evidence="3">Uncharacterized protein</fullName>
    </submittedName>
</protein>
<evidence type="ECO:0000313" key="4">
    <source>
        <dbReference type="Proteomes" id="UP001222325"/>
    </source>
</evidence>
<keyword evidence="4" id="KW-1185">Reference proteome</keyword>
<feature type="region of interest" description="Disordered" evidence="1">
    <location>
        <begin position="92"/>
        <end position="160"/>
    </location>
</feature>
<dbReference type="EMBL" id="JARJCN010000030">
    <property type="protein sequence ID" value="KAJ7086871.1"/>
    <property type="molecule type" value="Genomic_DNA"/>
</dbReference>
<feature type="compositionally biased region" description="Low complexity" evidence="1">
    <location>
        <begin position="147"/>
        <end position="160"/>
    </location>
</feature>
<feature type="compositionally biased region" description="Pro residues" evidence="1">
    <location>
        <begin position="121"/>
        <end position="132"/>
    </location>
</feature>
<gene>
    <name evidence="3" type="ORF">B0H15DRAFT_1022977</name>
</gene>
<feature type="region of interest" description="Disordered" evidence="1">
    <location>
        <begin position="22"/>
        <end position="50"/>
    </location>
</feature>
<comment type="caution">
    <text evidence="3">The sequence shown here is derived from an EMBL/GenBank/DDBJ whole genome shotgun (WGS) entry which is preliminary data.</text>
</comment>
<keyword evidence="2" id="KW-1133">Transmembrane helix</keyword>
<dbReference type="Proteomes" id="UP001222325">
    <property type="component" value="Unassembled WGS sequence"/>
</dbReference>
<keyword evidence="2" id="KW-0472">Membrane</keyword>
<feature type="transmembrane region" description="Helical" evidence="2">
    <location>
        <begin position="56"/>
        <end position="80"/>
    </location>
</feature>
<keyword evidence="2" id="KW-0812">Transmembrane</keyword>
<evidence type="ECO:0000256" key="1">
    <source>
        <dbReference type="SAM" id="MobiDB-lite"/>
    </source>
</evidence>
<evidence type="ECO:0000313" key="3">
    <source>
        <dbReference type="EMBL" id="KAJ7086871.1"/>
    </source>
</evidence>
<reference evidence="3" key="1">
    <citation type="submission" date="2023-03" db="EMBL/GenBank/DDBJ databases">
        <title>Massive genome expansion in bonnet fungi (Mycena s.s.) driven by repeated elements and novel gene families across ecological guilds.</title>
        <authorList>
            <consortium name="Lawrence Berkeley National Laboratory"/>
            <person name="Harder C.B."/>
            <person name="Miyauchi S."/>
            <person name="Viragh M."/>
            <person name="Kuo A."/>
            <person name="Thoen E."/>
            <person name="Andreopoulos B."/>
            <person name="Lu D."/>
            <person name="Skrede I."/>
            <person name="Drula E."/>
            <person name="Henrissat B."/>
            <person name="Morin E."/>
            <person name="Kohler A."/>
            <person name="Barry K."/>
            <person name="LaButti K."/>
            <person name="Morin E."/>
            <person name="Salamov A."/>
            <person name="Lipzen A."/>
            <person name="Mereny Z."/>
            <person name="Hegedus B."/>
            <person name="Baldrian P."/>
            <person name="Stursova M."/>
            <person name="Weitz H."/>
            <person name="Taylor A."/>
            <person name="Grigoriev I.V."/>
            <person name="Nagy L.G."/>
            <person name="Martin F."/>
            <person name="Kauserud H."/>
        </authorList>
    </citation>
    <scope>NUCLEOTIDE SEQUENCE</scope>
    <source>
        <strain evidence="3">CBHHK173m</strain>
    </source>
</reference>
<dbReference type="AlphaFoldDB" id="A0AAD6XTT7"/>
<sequence length="205" mass="21190">MALLTAAPTLAAIVPRVTLPPTQSSGVPAPVDTTSHAHKSAPTKQLKSDRQGKAPVGVIVGVAIAIVAGLAALCFIRWLFIRRGRRRATVLAPTAREGKPPFPAPLPLPHAELGGGGTEPHYPPGAAPPPSPGHASTPSWPTPFAAPAPGGADASPAARQAHIAAELRAAQALLERGRDVDVPRTKARIRELEARQQSAWALGLE</sequence>
<evidence type="ECO:0000256" key="2">
    <source>
        <dbReference type="SAM" id="Phobius"/>
    </source>
</evidence>
<accession>A0AAD6XTT7</accession>